<protein>
    <submittedName>
        <fullName evidence="3">Type II secretion system protein</fullName>
    </submittedName>
</protein>
<reference evidence="3" key="2">
    <citation type="submission" date="2020-09" db="EMBL/GenBank/DDBJ databases">
        <authorList>
            <person name="Sun Q."/>
            <person name="Zhou Y."/>
        </authorList>
    </citation>
    <scope>NUCLEOTIDE SEQUENCE</scope>
    <source>
        <strain evidence="3">CGMCC 4.7679</strain>
    </source>
</reference>
<dbReference type="AlphaFoldDB" id="A0A8H9J4T3"/>
<dbReference type="PANTHER" id="PTHR35007">
    <property type="entry name" value="INTEGRAL MEMBRANE PROTEIN-RELATED"/>
    <property type="match status" value="1"/>
</dbReference>
<sequence length="257" mass="26717">MLSIAALCAAVALLTWPVTATSQARLAALTARGPSRGRPRFDRRWLLLLAVVPVLVLLGPFGVVAAGMLVLAVRCHRRSRQRLKADLRTAAALAEALGAAVAELRSGAPPATAAEVAARDVSGEARLVMRALSTSARFGVVDQHETGLPGQVARAWSLSQRHGLPLAELLDAVRRDFVARTRFVTRADANMAGPRASAAVLAFLPGVGVLLGEGMGARPLHVLATTAAGHVLLLLGTGLILGGVAWSVRLTKLVVGP</sequence>
<feature type="transmembrane region" description="Helical" evidence="1">
    <location>
        <begin position="44"/>
        <end position="73"/>
    </location>
</feature>
<evidence type="ECO:0000313" key="4">
    <source>
        <dbReference type="Proteomes" id="UP000658656"/>
    </source>
</evidence>
<gene>
    <name evidence="3" type="ORF">GCM10017566_55910</name>
</gene>
<organism evidence="3 4">
    <name type="scientific">Amycolatopsis bartoniae</name>
    <dbReference type="NCBI Taxonomy" id="941986"/>
    <lineage>
        <taxon>Bacteria</taxon>
        <taxon>Bacillati</taxon>
        <taxon>Actinomycetota</taxon>
        <taxon>Actinomycetes</taxon>
        <taxon>Pseudonocardiales</taxon>
        <taxon>Pseudonocardiaceae</taxon>
        <taxon>Amycolatopsis</taxon>
    </lineage>
</organism>
<proteinExistence type="predicted"/>
<dbReference type="RefSeq" id="WP_145935808.1">
    <property type="nucleotide sequence ID" value="NZ_BNAV01000010.1"/>
</dbReference>
<keyword evidence="1" id="KW-1133">Transmembrane helix</keyword>
<feature type="chain" id="PRO_5034364603" evidence="2">
    <location>
        <begin position="21"/>
        <end position="257"/>
    </location>
</feature>
<feature type="transmembrane region" description="Helical" evidence="1">
    <location>
        <begin position="227"/>
        <end position="248"/>
    </location>
</feature>
<feature type="transmembrane region" description="Helical" evidence="1">
    <location>
        <begin position="196"/>
        <end position="215"/>
    </location>
</feature>
<evidence type="ECO:0000256" key="1">
    <source>
        <dbReference type="SAM" id="Phobius"/>
    </source>
</evidence>
<evidence type="ECO:0000256" key="2">
    <source>
        <dbReference type="SAM" id="SignalP"/>
    </source>
</evidence>
<keyword evidence="4" id="KW-1185">Reference proteome</keyword>
<dbReference type="PANTHER" id="PTHR35007:SF4">
    <property type="entry name" value="CONSERVED TRANSMEMBRANE PROTEIN-RELATED"/>
    <property type="match status" value="1"/>
</dbReference>
<dbReference type="EMBL" id="BNAV01000010">
    <property type="protein sequence ID" value="GHF74881.1"/>
    <property type="molecule type" value="Genomic_DNA"/>
</dbReference>
<keyword evidence="1" id="KW-0472">Membrane</keyword>
<evidence type="ECO:0000313" key="3">
    <source>
        <dbReference type="EMBL" id="GHF74881.1"/>
    </source>
</evidence>
<comment type="caution">
    <text evidence="3">The sequence shown here is derived from an EMBL/GenBank/DDBJ whole genome shotgun (WGS) entry which is preliminary data.</text>
</comment>
<accession>A0A8H9J4T3</accession>
<name>A0A8H9J4T3_9PSEU</name>
<dbReference type="OrthoDB" id="3712305at2"/>
<dbReference type="Proteomes" id="UP000658656">
    <property type="component" value="Unassembled WGS sequence"/>
</dbReference>
<feature type="signal peptide" evidence="2">
    <location>
        <begin position="1"/>
        <end position="20"/>
    </location>
</feature>
<reference evidence="3" key="1">
    <citation type="journal article" date="2014" name="Int. J. Syst. Evol. Microbiol.">
        <title>Complete genome sequence of Corynebacterium casei LMG S-19264T (=DSM 44701T), isolated from a smear-ripened cheese.</title>
        <authorList>
            <consortium name="US DOE Joint Genome Institute (JGI-PGF)"/>
            <person name="Walter F."/>
            <person name="Albersmeier A."/>
            <person name="Kalinowski J."/>
            <person name="Ruckert C."/>
        </authorList>
    </citation>
    <scope>NUCLEOTIDE SEQUENCE</scope>
    <source>
        <strain evidence="3">CGMCC 4.7679</strain>
    </source>
</reference>
<keyword evidence="1" id="KW-0812">Transmembrane</keyword>
<keyword evidence="2" id="KW-0732">Signal</keyword>